<dbReference type="Proteomes" id="UP001221757">
    <property type="component" value="Unassembled WGS sequence"/>
</dbReference>
<keyword evidence="3" id="KW-0645">Protease</keyword>
<keyword evidence="7" id="KW-1185">Reference proteome</keyword>
<dbReference type="AlphaFoldDB" id="A0AAD7DEC8"/>
<dbReference type="InterPro" id="IPR029058">
    <property type="entry name" value="AB_hydrolase_fold"/>
</dbReference>
<sequence length="136" mass="14953">LATFLPVVGRPVTSLADTGQTLISSAGIDAAQAFTPVGTLNILSEAFFTVLAHSEFPQYGVRIKKSHFCDETVRYAMTATAQYTFSLYTGYIDIQAHHLLFYFFESRSNPDKDNIIFWTNGGPGCSSWVGLLMELG</sequence>
<evidence type="ECO:0000313" key="6">
    <source>
        <dbReference type="EMBL" id="KAJ7689685.1"/>
    </source>
</evidence>
<feature type="non-terminal residue" evidence="6">
    <location>
        <position position="136"/>
    </location>
</feature>
<organism evidence="6 7">
    <name type="scientific">Mycena rosella</name>
    <name type="common">Pink bonnet</name>
    <name type="synonym">Agaricus rosellus</name>
    <dbReference type="NCBI Taxonomy" id="1033263"/>
    <lineage>
        <taxon>Eukaryota</taxon>
        <taxon>Fungi</taxon>
        <taxon>Dikarya</taxon>
        <taxon>Basidiomycota</taxon>
        <taxon>Agaricomycotina</taxon>
        <taxon>Agaricomycetes</taxon>
        <taxon>Agaricomycetidae</taxon>
        <taxon>Agaricales</taxon>
        <taxon>Marasmiineae</taxon>
        <taxon>Mycenaceae</taxon>
        <taxon>Mycena</taxon>
    </lineage>
</organism>
<evidence type="ECO:0000256" key="3">
    <source>
        <dbReference type="ARBA" id="ARBA00022670"/>
    </source>
</evidence>
<protein>
    <submittedName>
        <fullName evidence="6">Serine carboxypeptidase-domain-containing protein</fullName>
    </submittedName>
</protein>
<name>A0AAD7DEC8_MYCRO</name>
<dbReference type="GO" id="GO:0006508">
    <property type="term" value="P:proteolysis"/>
    <property type="evidence" value="ECO:0007669"/>
    <property type="project" value="UniProtKB-KW"/>
</dbReference>
<dbReference type="Gene3D" id="3.40.50.1820">
    <property type="entry name" value="alpha/beta hydrolase"/>
    <property type="match status" value="1"/>
</dbReference>
<dbReference type="InterPro" id="IPR001563">
    <property type="entry name" value="Peptidase_S10"/>
</dbReference>
<gene>
    <name evidence="6" type="ORF">B0H17DRAFT_866256</name>
</gene>
<dbReference type="GO" id="GO:0004185">
    <property type="term" value="F:serine-type carboxypeptidase activity"/>
    <property type="evidence" value="ECO:0007669"/>
    <property type="project" value="InterPro"/>
</dbReference>
<feature type="non-terminal residue" evidence="6">
    <location>
        <position position="1"/>
    </location>
</feature>
<keyword evidence="4" id="KW-0378">Hydrolase</keyword>
<evidence type="ECO:0000256" key="4">
    <source>
        <dbReference type="ARBA" id="ARBA00022801"/>
    </source>
</evidence>
<keyword evidence="2 6" id="KW-0121">Carboxypeptidase</keyword>
<accession>A0AAD7DEC8</accession>
<proteinExistence type="inferred from homology"/>
<evidence type="ECO:0000256" key="2">
    <source>
        <dbReference type="ARBA" id="ARBA00022645"/>
    </source>
</evidence>
<comment type="caution">
    <text evidence="6">The sequence shown here is derived from an EMBL/GenBank/DDBJ whole genome shotgun (WGS) entry which is preliminary data.</text>
</comment>
<dbReference type="EMBL" id="JARKIE010000070">
    <property type="protein sequence ID" value="KAJ7689685.1"/>
    <property type="molecule type" value="Genomic_DNA"/>
</dbReference>
<comment type="similarity">
    <text evidence="1">Belongs to the peptidase S10 family.</text>
</comment>
<evidence type="ECO:0000256" key="1">
    <source>
        <dbReference type="ARBA" id="ARBA00009431"/>
    </source>
</evidence>
<evidence type="ECO:0000256" key="5">
    <source>
        <dbReference type="ARBA" id="ARBA00023180"/>
    </source>
</evidence>
<keyword evidence="5" id="KW-0325">Glycoprotein</keyword>
<evidence type="ECO:0000313" key="7">
    <source>
        <dbReference type="Proteomes" id="UP001221757"/>
    </source>
</evidence>
<reference evidence="6" key="1">
    <citation type="submission" date="2023-03" db="EMBL/GenBank/DDBJ databases">
        <title>Massive genome expansion in bonnet fungi (Mycena s.s.) driven by repeated elements and novel gene families across ecological guilds.</title>
        <authorList>
            <consortium name="Lawrence Berkeley National Laboratory"/>
            <person name="Harder C.B."/>
            <person name="Miyauchi S."/>
            <person name="Viragh M."/>
            <person name="Kuo A."/>
            <person name="Thoen E."/>
            <person name="Andreopoulos B."/>
            <person name="Lu D."/>
            <person name="Skrede I."/>
            <person name="Drula E."/>
            <person name="Henrissat B."/>
            <person name="Morin E."/>
            <person name="Kohler A."/>
            <person name="Barry K."/>
            <person name="LaButti K."/>
            <person name="Morin E."/>
            <person name="Salamov A."/>
            <person name="Lipzen A."/>
            <person name="Mereny Z."/>
            <person name="Hegedus B."/>
            <person name="Baldrian P."/>
            <person name="Stursova M."/>
            <person name="Weitz H."/>
            <person name="Taylor A."/>
            <person name="Grigoriev I.V."/>
            <person name="Nagy L.G."/>
            <person name="Martin F."/>
            <person name="Kauserud H."/>
        </authorList>
    </citation>
    <scope>NUCLEOTIDE SEQUENCE</scope>
    <source>
        <strain evidence="6">CBHHK067</strain>
    </source>
</reference>
<dbReference type="Pfam" id="PF00450">
    <property type="entry name" value="Peptidase_S10"/>
    <property type="match status" value="1"/>
</dbReference>
<dbReference type="SUPFAM" id="SSF53474">
    <property type="entry name" value="alpha/beta-Hydrolases"/>
    <property type="match status" value="1"/>
</dbReference>